<proteinExistence type="predicted"/>
<reference evidence="2 3" key="1">
    <citation type="submission" date="2019-07" db="EMBL/GenBank/DDBJ databases">
        <title>Genomic Encyclopedia of Archaeal and Bacterial Type Strains, Phase II (KMG-II): from individual species to whole genera.</title>
        <authorList>
            <person name="Goeker M."/>
        </authorList>
    </citation>
    <scope>NUCLEOTIDE SEQUENCE [LARGE SCALE GENOMIC DNA]</scope>
    <source>
        <strain evidence="2 3">ATCC BAA-1854</strain>
    </source>
</reference>
<sequence>MEYNALNKIRQVRQKYILYYLLADGLLAAAIAVAGCVILSLFFTRPLLFFIILFVLIFGLLMARHRQWLIGDKIVTAFLDSVYPELEESSSIVLMQKADLNLLQRLQLEKVATALVHIPSNHEHFIKPVRQSAIVLICALILSFLASEVKHHWDTGNATNSVNNIHKKSNVKEVILPQVESVDVLIRPPAYTHLQEYSQSKFTLETEEGAVIDWKLTTNVAVKKVSLLFNERDNLPLKSQNDDGTEWEAKKILTKPGFYQVMIDGKSSDLYQVQVINDLPPVIQIKTPKQYTYIDAGEKPQVILNATVTDDYGVSGAEIYATIAKGSGEAVKFKEQKIEFPTSFSQNERKYNSQKIIDLQALNVEPGDELYFYVQARDNNAQLSRTDVYIVSVQDTAQLLSMDGILSGTDIKPEYFRSERQIILDAETLLKEKDTLRQDKFKERSNELGTDQKLLRLRYGKFLGEEAEGNIEDPRVAGNDKAVDPKDFGNGAKILDEYTDKHDNAEDAQFFDPKVKEQLKATLTEMWKAELQLRLYQPAEALPFAYKALRLLKDLQQKSRSFVAKTAYNPSPLKMEKRLSGDLDKIIQPIEHRELKSVEDRFSSLKKAVGILEQLSYINNISDADRRILQEANQQLGEKAALQSGAYLGAASAMRRIIAGNKKGLSANIAIVETAIRKILPASEVLPQSNSTTADMGLSQSYFLNFNH</sequence>
<keyword evidence="1" id="KW-0472">Membrane</keyword>
<accession>A0A562TP61</accession>
<evidence type="ECO:0000256" key="1">
    <source>
        <dbReference type="SAM" id="Phobius"/>
    </source>
</evidence>
<name>A0A562TP61_9SPHI</name>
<feature type="transmembrane region" description="Helical" evidence="1">
    <location>
        <begin position="47"/>
        <end position="63"/>
    </location>
</feature>
<comment type="caution">
    <text evidence="2">The sequence shown here is derived from an EMBL/GenBank/DDBJ whole genome shotgun (WGS) entry which is preliminary data.</text>
</comment>
<dbReference type="AlphaFoldDB" id="A0A562TP61"/>
<keyword evidence="3" id="KW-1185">Reference proteome</keyword>
<organism evidence="2 3">
    <name type="scientific">Mucilaginibacter frigoritolerans</name>
    <dbReference type="NCBI Taxonomy" id="652788"/>
    <lineage>
        <taxon>Bacteria</taxon>
        <taxon>Pseudomonadati</taxon>
        <taxon>Bacteroidota</taxon>
        <taxon>Sphingobacteriia</taxon>
        <taxon>Sphingobacteriales</taxon>
        <taxon>Sphingobacteriaceae</taxon>
        <taxon>Mucilaginibacter</taxon>
    </lineage>
</organism>
<keyword evidence="1" id="KW-1133">Transmembrane helix</keyword>
<dbReference type="OrthoDB" id="780137at2"/>
<dbReference type="Proteomes" id="UP000317010">
    <property type="component" value="Unassembled WGS sequence"/>
</dbReference>
<gene>
    <name evidence="2" type="ORF">JN11_04473</name>
</gene>
<protein>
    <submittedName>
        <fullName evidence="2">Uncharacterized protein DUF4175</fullName>
    </submittedName>
</protein>
<keyword evidence="1" id="KW-0812">Transmembrane</keyword>
<evidence type="ECO:0000313" key="3">
    <source>
        <dbReference type="Proteomes" id="UP000317010"/>
    </source>
</evidence>
<feature type="transmembrane region" description="Helical" evidence="1">
    <location>
        <begin position="133"/>
        <end position="153"/>
    </location>
</feature>
<dbReference type="EMBL" id="VLLI01000017">
    <property type="protein sequence ID" value="TWI95044.1"/>
    <property type="molecule type" value="Genomic_DNA"/>
</dbReference>
<feature type="transmembrane region" description="Helical" evidence="1">
    <location>
        <begin position="17"/>
        <end position="41"/>
    </location>
</feature>
<evidence type="ECO:0000313" key="2">
    <source>
        <dbReference type="EMBL" id="TWI95044.1"/>
    </source>
</evidence>